<name>A0A9P6W4R3_RHOMI</name>
<comment type="caution">
    <text evidence="1">The sequence shown here is derived from an EMBL/GenBank/DDBJ whole genome shotgun (WGS) entry which is preliminary data.</text>
</comment>
<reference evidence="1 2" key="1">
    <citation type="submission" date="2020-11" db="EMBL/GenBank/DDBJ databases">
        <title>Kefir isolates.</title>
        <authorList>
            <person name="Marcisauskas S."/>
            <person name="Kim Y."/>
            <person name="Blasche S."/>
        </authorList>
    </citation>
    <scope>NUCLEOTIDE SEQUENCE [LARGE SCALE GENOMIC DNA]</scope>
    <source>
        <strain evidence="1 2">KR</strain>
    </source>
</reference>
<dbReference type="EMBL" id="PUHQ01000029">
    <property type="protein sequence ID" value="KAG0662133.1"/>
    <property type="molecule type" value="Genomic_DNA"/>
</dbReference>
<proteinExistence type="predicted"/>
<organism evidence="1 2">
    <name type="scientific">Rhodotorula mucilaginosa</name>
    <name type="common">Yeast</name>
    <name type="synonym">Rhodotorula rubra</name>
    <dbReference type="NCBI Taxonomy" id="5537"/>
    <lineage>
        <taxon>Eukaryota</taxon>
        <taxon>Fungi</taxon>
        <taxon>Dikarya</taxon>
        <taxon>Basidiomycota</taxon>
        <taxon>Pucciniomycotina</taxon>
        <taxon>Microbotryomycetes</taxon>
        <taxon>Sporidiobolales</taxon>
        <taxon>Sporidiobolaceae</taxon>
        <taxon>Rhodotorula</taxon>
    </lineage>
</organism>
<keyword evidence="2" id="KW-1185">Reference proteome</keyword>
<dbReference type="Proteomes" id="UP000777482">
    <property type="component" value="Unassembled WGS sequence"/>
</dbReference>
<accession>A0A9P6W4R3</accession>
<evidence type="ECO:0000313" key="2">
    <source>
        <dbReference type="Proteomes" id="UP000777482"/>
    </source>
</evidence>
<dbReference type="AlphaFoldDB" id="A0A9P6W4R3"/>
<sequence>MGKYSSAQSNQVVQFELEASRGSIRVLDMPTTCYCLDARTPRPLPPGRAIPALSALAQLRRNRYSALHRRRPCLSQPLAIDVAAISRAIRSKFAGSSCSGVRHAFGVRSILARTSADRIKVRVAGVARSRVFLSSLSFPSALLAISEPTRQMAAEPRLNDIQEQLVALFELVWDQPEHKEPYPKPTLTEGNRIKAVEQDWFKSICCLNLVASHKFVGSVWQCLKQRLDSLKTALNDGRALRFDVLVLGIASHGVPALS</sequence>
<evidence type="ECO:0000313" key="1">
    <source>
        <dbReference type="EMBL" id="KAG0662133.1"/>
    </source>
</evidence>
<protein>
    <submittedName>
        <fullName evidence="1">Uncharacterized protein</fullName>
    </submittedName>
</protein>
<gene>
    <name evidence="1" type="ORF">C6P46_003526</name>
</gene>